<keyword evidence="3" id="KW-1185">Reference proteome</keyword>
<dbReference type="GO" id="GO:0043812">
    <property type="term" value="F:phosphatidylinositol-4-phosphate phosphatase activity"/>
    <property type="evidence" value="ECO:0007669"/>
    <property type="project" value="TreeGrafter"/>
</dbReference>
<feature type="domain" description="SAC" evidence="1">
    <location>
        <begin position="174"/>
        <end position="519"/>
    </location>
</feature>
<dbReference type="GO" id="GO:0046856">
    <property type="term" value="P:phosphatidylinositol dephosphorylation"/>
    <property type="evidence" value="ECO:0007669"/>
    <property type="project" value="TreeGrafter"/>
</dbReference>
<organism evidence="2 3">
    <name type="scientific">Cyanidiococcus yangmingshanensis</name>
    <dbReference type="NCBI Taxonomy" id="2690220"/>
    <lineage>
        <taxon>Eukaryota</taxon>
        <taxon>Rhodophyta</taxon>
        <taxon>Bangiophyceae</taxon>
        <taxon>Cyanidiales</taxon>
        <taxon>Cyanidiaceae</taxon>
        <taxon>Cyanidiococcus</taxon>
    </lineage>
</organism>
<dbReference type="EMBL" id="VWRR01000019">
    <property type="protein sequence ID" value="KAF6000611.1"/>
    <property type="molecule type" value="Genomic_DNA"/>
</dbReference>
<reference evidence="2 3" key="1">
    <citation type="journal article" date="2020" name="J. Phycol.">
        <title>Comparative genome analysis reveals Cyanidiococcus gen. nov., a new extremophilic red algal genus sister to Cyanidioschyzon (Cyanidioschyzonaceae, Rhodophyta).</title>
        <authorList>
            <person name="Liu S.-L."/>
            <person name="Chiang Y.-R."/>
            <person name="Yoon H.S."/>
            <person name="Fu H.-Y."/>
        </authorList>
    </citation>
    <scope>NUCLEOTIDE SEQUENCE [LARGE SCALE GENOMIC DNA]</scope>
    <source>
        <strain evidence="2 3">THAL066</strain>
    </source>
</reference>
<proteinExistence type="predicted"/>
<dbReference type="Proteomes" id="UP000530660">
    <property type="component" value="Unassembled WGS sequence"/>
</dbReference>
<evidence type="ECO:0000313" key="3">
    <source>
        <dbReference type="Proteomes" id="UP000530660"/>
    </source>
</evidence>
<evidence type="ECO:0000313" key="2">
    <source>
        <dbReference type="EMBL" id="KAF6000611.1"/>
    </source>
</evidence>
<gene>
    <name evidence="2" type="primary">SACM1L</name>
    <name evidence="2" type="ORF">F1559_002756</name>
</gene>
<dbReference type="PANTHER" id="PTHR45662">
    <property type="entry name" value="PHOSPHATIDYLINOSITIDE PHOSPHATASE SAC1"/>
    <property type="match status" value="1"/>
</dbReference>
<dbReference type="AlphaFoldDB" id="A0A7J7IE51"/>
<protein>
    <submittedName>
        <fullName evidence="2">Phosphatidylinositide phosphatase SAC1</fullName>
    </submittedName>
</protein>
<dbReference type="OrthoDB" id="405996at2759"/>
<dbReference type="InterPro" id="IPR002013">
    <property type="entry name" value="SAC_dom"/>
</dbReference>
<dbReference type="Pfam" id="PF02383">
    <property type="entry name" value="Syja_N"/>
    <property type="match status" value="1"/>
</dbReference>
<accession>A0A7J7IE51</accession>
<dbReference type="PROSITE" id="PS50275">
    <property type="entry name" value="SAC"/>
    <property type="match status" value="1"/>
</dbReference>
<name>A0A7J7IE51_9RHOD</name>
<comment type="caution">
    <text evidence="2">The sequence shown here is derived from an EMBL/GenBank/DDBJ whole genome shotgun (WGS) entry which is preliminary data.</text>
</comment>
<sequence length="678" mass="77592">MPSIPAGDPGPCSLLASRTDRRVRCMATSAWLAVGLVSTDFPTVVECVLVWDRQRGRLFGADSMDRTNVDEPLARGQKLLQTAPNDAEYAQVELDLWADCLVGVADLCLNEYLVLVTESQHVGALFDATIVPDNPIHVYRVNKFVVWPIRARCLPDASAMEERKQLEEKLMQLLQKALRLPNYYYSPQWDITQRLQQTCFKWDKRSRPSSRCADERKLTWTGNAFTWNARLMRNLLQRMRDADTPSSRIHALVRPILFGFVELFRFRCTSADGSIHQAQYALISRCSRFRAGVRFFRRGADTSGHVANFVETESVIQSGERLTSHVQVRGSVPLQWRQPPTLHYKPIIRFVGDEKETQQAFDRHFERLSARYEEPVVVVDLVNQRGSEGTLQRRYAMEALRRRIPYIAWDFHHECKGMRYERVHELIVQLERILLLQGVFTADVVHRRIIQRQRGVIRTNCIDCLDRTNVVQSAIASRMITVQLHALGLDGMDDQLEFRRQFNGLWADHADAMANYYAGSAALKTDFTRTGRRSLSGTLKDGWSAARRYVINNGYDGHRQDAVDVLLGNFDKDAAMLSRSVATRAASYLASLVDLGARREHRHLHIRSALVEAESRYLECRAVPDRLPTCALPRHRVRGPTPSLGFGTRRHQVWIMTICTETESQRAMAPPLCREDLF</sequence>
<dbReference type="PANTHER" id="PTHR45662:SF2">
    <property type="entry name" value="PHOSPHATIDYLINOSITOL-3-PHOSPHATASE SAC1"/>
    <property type="match status" value="1"/>
</dbReference>
<evidence type="ECO:0000259" key="1">
    <source>
        <dbReference type="PROSITE" id="PS50275"/>
    </source>
</evidence>
<dbReference type="GO" id="GO:0005783">
    <property type="term" value="C:endoplasmic reticulum"/>
    <property type="evidence" value="ECO:0007669"/>
    <property type="project" value="TreeGrafter"/>
</dbReference>